<reference evidence="1" key="2">
    <citation type="submission" date="2013-04" db="UniProtKB">
        <authorList>
            <consortium name="EnsemblPlants"/>
        </authorList>
    </citation>
    <scope>IDENTIFICATION</scope>
</reference>
<reference evidence="1" key="1">
    <citation type="journal article" date="2013" name="Nat. Commun.">
        <title>Whole-genome sequencing of Oryza brachyantha reveals mechanisms underlying Oryza genome evolution.</title>
        <authorList>
            <person name="Chen J."/>
            <person name="Huang Q."/>
            <person name="Gao D."/>
            <person name="Wang J."/>
            <person name="Lang Y."/>
            <person name="Liu T."/>
            <person name="Li B."/>
            <person name="Bai Z."/>
            <person name="Luis Goicoechea J."/>
            <person name="Liang C."/>
            <person name="Chen C."/>
            <person name="Zhang W."/>
            <person name="Sun S."/>
            <person name="Liao Y."/>
            <person name="Zhang X."/>
            <person name="Yang L."/>
            <person name="Song C."/>
            <person name="Wang M."/>
            <person name="Shi J."/>
            <person name="Liu G."/>
            <person name="Liu J."/>
            <person name="Zhou H."/>
            <person name="Zhou W."/>
            <person name="Yu Q."/>
            <person name="An N."/>
            <person name="Chen Y."/>
            <person name="Cai Q."/>
            <person name="Wang B."/>
            <person name="Liu B."/>
            <person name="Min J."/>
            <person name="Huang Y."/>
            <person name="Wu H."/>
            <person name="Li Z."/>
            <person name="Zhang Y."/>
            <person name="Yin Y."/>
            <person name="Song W."/>
            <person name="Jiang J."/>
            <person name="Jackson S.A."/>
            <person name="Wing R.A."/>
            <person name="Wang J."/>
            <person name="Chen M."/>
        </authorList>
    </citation>
    <scope>NUCLEOTIDE SEQUENCE [LARGE SCALE GENOMIC DNA]</scope>
    <source>
        <strain evidence="1">cv. IRGC 101232</strain>
    </source>
</reference>
<evidence type="ECO:0000313" key="1">
    <source>
        <dbReference type="EnsemblPlants" id="OB05G26120.1"/>
    </source>
</evidence>
<dbReference type="HOGENOM" id="CLU_1322703_0_0_1"/>
<evidence type="ECO:0000313" key="2">
    <source>
        <dbReference type="Proteomes" id="UP000006038"/>
    </source>
</evidence>
<dbReference type="Gramene" id="OB05G26120.1">
    <property type="protein sequence ID" value="OB05G26120.1"/>
    <property type="gene ID" value="OB05G26120"/>
</dbReference>
<proteinExistence type="predicted"/>
<protein>
    <submittedName>
        <fullName evidence="1">Uncharacterized protein</fullName>
    </submittedName>
</protein>
<dbReference type="AlphaFoldDB" id="J3M7N8"/>
<name>J3M7N8_ORYBR</name>
<organism evidence="1">
    <name type="scientific">Oryza brachyantha</name>
    <name type="common">malo sina</name>
    <dbReference type="NCBI Taxonomy" id="4533"/>
    <lineage>
        <taxon>Eukaryota</taxon>
        <taxon>Viridiplantae</taxon>
        <taxon>Streptophyta</taxon>
        <taxon>Embryophyta</taxon>
        <taxon>Tracheophyta</taxon>
        <taxon>Spermatophyta</taxon>
        <taxon>Magnoliopsida</taxon>
        <taxon>Liliopsida</taxon>
        <taxon>Poales</taxon>
        <taxon>Poaceae</taxon>
        <taxon>BOP clade</taxon>
        <taxon>Oryzoideae</taxon>
        <taxon>Oryzeae</taxon>
        <taxon>Oryzinae</taxon>
        <taxon>Oryza</taxon>
    </lineage>
</organism>
<dbReference type="Proteomes" id="UP000006038">
    <property type="component" value="Chromosome 5"/>
</dbReference>
<dbReference type="EnsemblPlants" id="OB05G26120.1">
    <property type="protein sequence ID" value="OB05G26120.1"/>
    <property type="gene ID" value="OB05G26120"/>
</dbReference>
<accession>J3M7N8</accession>
<keyword evidence="2" id="KW-1185">Reference proteome</keyword>
<sequence length="208" mass="22637">MAQTQPAVVATASWYSGVLESSGTLLEMAMGPVIRDPMDIYSIRPRRPLFRGQPARRILGPAITVRRTVTAHQMAQMDQRPTAPGTKQRGVTFWRDPAMDGASPQPGWKDARARCRTWPIRAEKKACVAGVGRHAVSECDADCGAASENSVWSIERHYATILDQDGEIIVGRAGQGRAAKSSPWFSLGTDWSTTADRPGEVATCNLET</sequence>